<gene>
    <name evidence="4" type="ORF">SAMN02745725_00547</name>
</gene>
<dbReference type="InterPro" id="IPR009057">
    <property type="entry name" value="Homeodomain-like_sf"/>
</dbReference>
<dbReference type="PANTHER" id="PTHR47893">
    <property type="entry name" value="REGULATORY PROTEIN PCHR"/>
    <property type="match status" value="1"/>
</dbReference>
<evidence type="ECO:0000313" key="4">
    <source>
        <dbReference type="EMBL" id="SHI50697.1"/>
    </source>
</evidence>
<sequence length="340" mass="38968">MKSEIAHSSTEYQKLFHKLARIKYVNEEDGFTIYKNDSLGTIVSYGNPDTIQCGIGDYLIEDDFSIEYQYDTQFLHFGIIYAGVTYSVKDGDIIAQSIPSSFMSLEKMDRGIGAWRAKQHFKGIEFSINYDYLVNSLLPSIGRSISEFNFFRINTRYTILIPEITAVLSKLEGYMQNRIMTEHIAQAAAVELVELLLSPPSRKLFSAEGDKSLRTIKAGARDIKINSEDLRKINQVHEIIMSSAYEFKTIPMLAQEVGISEQKLKYGFLDYYKQTIWDFQNNIRMSRAAWLILNDSDTFEEISKAVGYHSQTAFYNAFKKWCGLSPGAFKKLQKSHRESL</sequence>
<dbReference type="GO" id="GO:0003700">
    <property type="term" value="F:DNA-binding transcription factor activity"/>
    <property type="evidence" value="ECO:0007669"/>
    <property type="project" value="InterPro"/>
</dbReference>
<dbReference type="GO" id="GO:0043565">
    <property type="term" value="F:sequence-specific DNA binding"/>
    <property type="evidence" value="ECO:0007669"/>
    <property type="project" value="InterPro"/>
</dbReference>
<dbReference type="EMBL" id="FQYQ01000002">
    <property type="protein sequence ID" value="SHI50697.1"/>
    <property type="molecule type" value="Genomic_DNA"/>
</dbReference>
<organism evidence="4 5">
    <name type="scientific">Pseudobutyrivibrio xylanivorans DSM 14809</name>
    <dbReference type="NCBI Taxonomy" id="1123012"/>
    <lineage>
        <taxon>Bacteria</taxon>
        <taxon>Bacillati</taxon>
        <taxon>Bacillota</taxon>
        <taxon>Clostridia</taxon>
        <taxon>Lachnospirales</taxon>
        <taxon>Lachnospiraceae</taxon>
        <taxon>Pseudobutyrivibrio</taxon>
    </lineage>
</organism>
<evidence type="ECO:0000259" key="3">
    <source>
        <dbReference type="PROSITE" id="PS01124"/>
    </source>
</evidence>
<dbReference type="Gene3D" id="1.10.10.60">
    <property type="entry name" value="Homeodomain-like"/>
    <property type="match status" value="1"/>
</dbReference>
<evidence type="ECO:0000313" key="5">
    <source>
        <dbReference type="Proteomes" id="UP000184185"/>
    </source>
</evidence>
<evidence type="ECO:0000256" key="2">
    <source>
        <dbReference type="ARBA" id="ARBA00023163"/>
    </source>
</evidence>
<dbReference type="InterPro" id="IPR018060">
    <property type="entry name" value="HTH_AraC"/>
</dbReference>
<name>A0A1M6BPP6_PSEXY</name>
<dbReference type="InterPro" id="IPR053142">
    <property type="entry name" value="PchR_regulatory_protein"/>
</dbReference>
<dbReference type="PANTHER" id="PTHR47893:SF1">
    <property type="entry name" value="REGULATORY PROTEIN PCHR"/>
    <property type="match status" value="1"/>
</dbReference>
<keyword evidence="5" id="KW-1185">Reference proteome</keyword>
<accession>A0A1M6BPP6</accession>
<dbReference type="AlphaFoldDB" id="A0A1M6BPP6"/>
<dbReference type="SMART" id="SM00342">
    <property type="entry name" value="HTH_ARAC"/>
    <property type="match status" value="1"/>
</dbReference>
<reference evidence="4 5" key="1">
    <citation type="submission" date="2016-11" db="EMBL/GenBank/DDBJ databases">
        <authorList>
            <person name="Jaros S."/>
            <person name="Januszkiewicz K."/>
            <person name="Wedrychowicz H."/>
        </authorList>
    </citation>
    <scope>NUCLEOTIDE SEQUENCE [LARGE SCALE GENOMIC DNA]</scope>
    <source>
        <strain evidence="4 5">DSM 14809</strain>
    </source>
</reference>
<dbReference type="Proteomes" id="UP000184185">
    <property type="component" value="Unassembled WGS sequence"/>
</dbReference>
<evidence type="ECO:0000256" key="1">
    <source>
        <dbReference type="ARBA" id="ARBA00023015"/>
    </source>
</evidence>
<feature type="domain" description="HTH araC/xylS-type" evidence="3">
    <location>
        <begin position="234"/>
        <end position="332"/>
    </location>
</feature>
<protein>
    <submittedName>
        <fullName evidence="4">AraC-type DNA-binding protein</fullName>
    </submittedName>
</protein>
<keyword evidence="4" id="KW-0238">DNA-binding</keyword>
<keyword evidence="1" id="KW-0805">Transcription regulation</keyword>
<dbReference type="SUPFAM" id="SSF46689">
    <property type="entry name" value="Homeodomain-like"/>
    <property type="match status" value="1"/>
</dbReference>
<dbReference type="Pfam" id="PF12833">
    <property type="entry name" value="HTH_18"/>
    <property type="match status" value="1"/>
</dbReference>
<keyword evidence="2" id="KW-0804">Transcription</keyword>
<dbReference type="PROSITE" id="PS01124">
    <property type="entry name" value="HTH_ARAC_FAMILY_2"/>
    <property type="match status" value="1"/>
</dbReference>
<proteinExistence type="predicted"/>
<dbReference type="STRING" id="185007.SAMN02910350_00697"/>